<reference evidence="1" key="1">
    <citation type="submission" date="2020-05" db="EMBL/GenBank/DDBJ databases">
        <authorList>
            <person name="Chiriac C."/>
            <person name="Salcher M."/>
            <person name="Ghai R."/>
            <person name="Kavagutti S V."/>
        </authorList>
    </citation>
    <scope>NUCLEOTIDE SEQUENCE</scope>
</reference>
<dbReference type="EMBL" id="LR798197">
    <property type="protein sequence ID" value="CAB5150962.1"/>
    <property type="molecule type" value="Genomic_DNA"/>
</dbReference>
<protein>
    <submittedName>
        <fullName evidence="1">Uncharacterized protein</fullName>
    </submittedName>
</protein>
<name>A0A6J7W4L5_9CAUD</name>
<gene>
    <name evidence="1" type="ORF">UFOVP148_16</name>
</gene>
<proteinExistence type="predicted"/>
<accession>A0A6J7W4L5</accession>
<sequence>MTEEIEQDEDDDECLCPHCQRGYMYLTGAGLHWVCDLCGYCQKIEREEP</sequence>
<organism evidence="1">
    <name type="scientific">uncultured Caudovirales phage</name>
    <dbReference type="NCBI Taxonomy" id="2100421"/>
    <lineage>
        <taxon>Viruses</taxon>
        <taxon>Duplodnaviria</taxon>
        <taxon>Heunggongvirae</taxon>
        <taxon>Uroviricota</taxon>
        <taxon>Caudoviricetes</taxon>
        <taxon>Peduoviridae</taxon>
        <taxon>Maltschvirus</taxon>
        <taxon>Maltschvirus maltsch</taxon>
    </lineage>
</organism>
<evidence type="ECO:0000313" key="1">
    <source>
        <dbReference type="EMBL" id="CAB5150962.1"/>
    </source>
</evidence>